<keyword evidence="1" id="KW-0812">Transmembrane</keyword>
<feature type="transmembrane region" description="Helical" evidence="1">
    <location>
        <begin position="178"/>
        <end position="202"/>
    </location>
</feature>
<protein>
    <submittedName>
        <fullName evidence="2">Stage II sporulation protein M</fullName>
    </submittedName>
</protein>
<evidence type="ECO:0000313" key="3">
    <source>
        <dbReference type="Proteomes" id="UP001189619"/>
    </source>
</evidence>
<organism evidence="2 3">
    <name type="scientific">Brevibacillus aydinogluensis</name>
    <dbReference type="NCBI Taxonomy" id="927786"/>
    <lineage>
        <taxon>Bacteria</taxon>
        <taxon>Bacillati</taxon>
        <taxon>Bacillota</taxon>
        <taxon>Bacilli</taxon>
        <taxon>Bacillales</taxon>
        <taxon>Paenibacillaceae</taxon>
        <taxon>Brevibacillus</taxon>
    </lineage>
</organism>
<dbReference type="KEGG" id="bayd:BSPP4475_19430"/>
<keyword evidence="1" id="KW-1133">Transmembrane helix</keyword>
<dbReference type="Proteomes" id="UP001189619">
    <property type="component" value="Chromosome"/>
</dbReference>
<dbReference type="InterPro" id="IPR002798">
    <property type="entry name" value="SpoIIM-like"/>
</dbReference>
<dbReference type="Pfam" id="PF01944">
    <property type="entry name" value="SpoIIM"/>
    <property type="match status" value="1"/>
</dbReference>
<accession>A0AA48RJB8</accession>
<name>A0AA48RJB8_9BACL</name>
<sequence length="217" mass="24060">MNTRLRRLWTDNKWYFVTACLLFLGGAMVGYLQSPAVQEMVNRMVDEMRELVQRSKESGLGVMGLFWTIFVNNVTSSLIMMALGLFFAIIPVIGMVANGVMFGYILAKTGALGINPWLVLAAGILPHGIIELPTVLFAAGVGMRLGVLSLRSIGGLFWPNSWERVKKDWYDVLKQFPVVVLTVIALLFVAAVVESVVTPLILDATLGEQLRQLKWTQ</sequence>
<dbReference type="PANTHER" id="PTHR35337">
    <property type="entry name" value="SLR1478 PROTEIN"/>
    <property type="match status" value="1"/>
</dbReference>
<dbReference type="AlphaFoldDB" id="A0AA48RJB8"/>
<keyword evidence="1" id="KW-0472">Membrane</keyword>
<feature type="transmembrane region" description="Helical" evidence="1">
    <location>
        <begin position="58"/>
        <end position="79"/>
    </location>
</feature>
<reference evidence="2" key="1">
    <citation type="submission" date="2023-07" db="EMBL/GenBank/DDBJ databases">
        <authorList>
            <person name="Ivanov I."/>
            <person name="Teneva D."/>
            <person name="Stoikov I."/>
        </authorList>
    </citation>
    <scope>NUCLEOTIDE SEQUENCE</scope>
    <source>
        <strain evidence="2">4475</strain>
    </source>
</reference>
<feature type="transmembrane region" description="Helical" evidence="1">
    <location>
        <begin position="14"/>
        <end position="37"/>
    </location>
</feature>
<proteinExistence type="predicted"/>
<evidence type="ECO:0000313" key="2">
    <source>
        <dbReference type="EMBL" id="CAJ1004451.1"/>
    </source>
</evidence>
<evidence type="ECO:0000256" key="1">
    <source>
        <dbReference type="SAM" id="Phobius"/>
    </source>
</evidence>
<keyword evidence="3" id="KW-1185">Reference proteome</keyword>
<feature type="transmembrane region" description="Helical" evidence="1">
    <location>
        <begin position="114"/>
        <end position="130"/>
    </location>
</feature>
<feature type="transmembrane region" description="Helical" evidence="1">
    <location>
        <begin position="85"/>
        <end position="107"/>
    </location>
</feature>
<dbReference type="RefSeq" id="WP_171567192.1">
    <property type="nucleotide sequence ID" value="NZ_JAUSVZ010000022.1"/>
</dbReference>
<dbReference type="PANTHER" id="PTHR35337:SF1">
    <property type="entry name" value="SLR1478 PROTEIN"/>
    <property type="match status" value="1"/>
</dbReference>
<gene>
    <name evidence="2" type="ORF">BSPP4475_19430</name>
</gene>
<dbReference type="EMBL" id="OY569118">
    <property type="protein sequence ID" value="CAJ1004451.1"/>
    <property type="molecule type" value="Genomic_DNA"/>
</dbReference>